<dbReference type="Gene3D" id="3.30.565.10">
    <property type="entry name" value="Histidine kinase-like ATPase, C-terminal domain"/>
    <property type="match status" value="1"/>
</dbReference>
<dbReference type="PANTHER" id="PTHR45528:SF1">
    <property type="entry name" value="SENSOR HISTIDINE KINASE CPXA"/>
    <property type="match status" value="1"/>
</dbReference>
<feature type="transmembrane region" description="Helical" evidence="15">
    <location>
        <begin position="28"/>
        <end position="53"/>
    </location>
</feature>
<evidence type="ECO:0000259" key="16">
    <source>
        <dbReference type="PROSITE" id="PS50109"/>
    </source>
</evidence>
<evidence type="ECO:0000256" key="15">
    <source>
        <dbReference type="SAM" id="Phobius"/>
    </source>
</evidence>
<dbReference type="Gene3D" id="6.10.340.10">
    <property type="match status" value="1"/>
</dbReference>
<dbReference type="InterPro" id="IPR003661">
    <property type="entry name" value="HisK_dim/P_dom"/>
</dbReference>
<dbReference type="Pfam" id="PF02518">
    <property type="entry name" value="HATPase_c"/>
    <property type="match status" value="1"/>
</dbReference>
<sequence length="392" mass="44581">MGAGVQMDWLEDQLDKLKIGAFGLKGSLFMIMTIGLILVLLAWVFTVSLIVSWERLIIMDQQRLSTWEYLTWQPPLTVLKQNIVIQRFEFVRWGSLVGYLVLYCRLASAFFVENQVMQPIIAISDGVEQIKSGDFGHPIYAINKDEFQSLTEQINEMRIQLKDSQEQIHQLHIEQKKINAAFSHDLRTPLTVIQNNVELIETYYPTGQMADDLLYKSLGKIQSNIQRLDAFSATMKSIQKIDDFEVHMSRNSLSDLVENIRDLLKTFGLEDSALRLSGNFSVLAAYDLYLIMEVFENLLTNAMRYKKQCIEVTLEYQNPYIFLFVKDDGNGFSKGELTSATLPYFSKSKENHFGLGLTIASSLTEKHGGVLKLANGAENGAIVSAVFQLNMR</sequence>
<dbReference type="Gene3D" id="1.10.287.130">
    <property type="match status" value="1"/>
</dbReference>
<keyword evidence="12" id="KW-0902">Two-component regulatory system</keyword>
<protein>
    <recommendedName>
        <fullName evidence="3">histidine kinase</fullName>
        <ecNumber evidence="3">2.7.13.3</ecNumber>
    </recommendedName>
</protein>
<keyword evidence="5" id="KW-0597">Phosphoprotein</keyword>
<dbReference type="PROSITE" id="PS50109">
    <property type="entry name" value="HIS_KIN"/>
    <property type="match status" value="1"/>
</dbReference>
<evidence type="ECO:0000256" key="11">
    <source>
        <dbReference type="ARBA" id="ARBA00022989"/>
    </source>
</evidence>
<name>A0ABV0EPX3_9ENTE</name>
<keyword evidence="13 15" id="KW-0472">Membrane</keyword>
<dbReference type="PANTHER" id="PTHR45528">
    <property type="entry name" value="SENSOR HISTIDINE KINASE CPXA"/>
    <property type="match status" value="1"/>
</dbReference>
<dbReference type="Pfam" id="PF00672">
    <property type="entry name" value="HAMP"/>
    <property type="match status" value="1"/>
</dbReference>
<evidence type="ECO:0000313" key="19">
    <source>
        <dbReference type="Proteomes" id="UP000664357"/>
    </source>
</evidence>
<dbReference type="EC" id="2.7.13.3" evidence="3"/>
<feature type="domain" description="Histidine kinase" evidence="16">
    <location>
        <begin position="181"/>
        <end position="391"/>
    </location>
</feature>
<reference evidence="18 19" key="1">
    <citation type="submission" date="2021-03" db="EMBL/GenBank/DDBJ databases">
        <authorList>
            <person name="Gilmore M.S."/>
            <person name="Schwartzman J."/>
            <person name="Van Tyne D."/>
            <person name="Martin M."/>
            <person name="Earl A.M."/>
            <person name="Manson A.L."/>
            <person name="Straub T."/>
            <person name="Salamzade R."/>
            <person name="Saavedra J."/>
            <person name="Lebreton F."/>
            <person name="Prichula J."/>
            <person name="Schaufler K."/>
            <person name="Gaca A."/>
            <person name="Sgardioli B."/>
            <person name="Wagenaar J."/>
            <person name="Strong T."/>
        </authorList>
    </citation>
    <scope>NUCLEOTIDE SEQUENCE [LARGE SCALE GENOMIC DNA]</scope>
    <source>
        <strain evidence="18 19">665A</strain>
    </source>
</reference>
<dbReference type="InterPro" id="IPR036097">
    <property type="entry name" value="HisK_dim/P_sf"/>
</dbReference>
<dbReference type="InterPro" id="IPR003594">
    <property type="entry name" value="HATPase_dom"/>
</dbReference>
<evidence type="ECO:0000256" key="4">
    <source>
        <dbReference type="ARBA" id="ARBA00022475"/>
    </source>
</evidence>
<dbReference type="SMART" id="SM00304">
    <property type="entry name" value="HAMP"/>
    <property type="match status" value="1"/>
</dbReference>
<dbReference type="CDD" id="cd00082">
    <property type="entry name" value="HisKA"/>
    <property type="match status" value="1"/>
</dbReference>
<evidence type="ECO:0000256" key="9">
    <source>
        <dbReference type="ARBA" id="ARBA00022777"/>
    </source>
</evidence>
<accession>A0ABV0EPX3</accession>
<dbReference type="InterPro" id="IPR003660">
    <property type="entry name" value="HAMP_dom"/>
</dbReference>
<evidence type="ECO:0000259" key="17">
    <source>
        <dbReference type="PROSITE" id="PS50885"/>
    </source>
</evidence>
<evidence type="ECO:0000256" key="2">
    <source>
        <dbReference type="ARBA" id="ARBA00004651"/>
    </source>
</evidence>
<comment type="catalytic activity">
    <reaction evidence="1">
        <text>ATP + protein L-histidine = ADP + protein N-phospho-L-histidine.</text>
        <dbReference type="EC" id="2.7.13.3"/>
    </reaction>
</comment>
<evidence type="ECO:0000256" key="7">
    <source>
        <dbReference type="ARBA" id="ARBA00022692"/>
    </source>
</evidence>
<dbReference type="SMART" id="SM00387">
    <property type="entry name" value="HATPase_c"/>
    <property type="match status" value="1"/>
</dbReference>
<keyword evidence="4" id="KW-1003">Cell membrane</keyword>
<comment type="subcellular location">
    <subcellularLocation>
        <location evidence="2">Cell membrane</location>
        <topology evidence="2">Multi-pass membrane protein</topology>
    </subcellularLocation>
</comment>
<evidence type="ECO:0000256" key="14">
    <source>
        <dbReference type="SAM" id="Coils"/>
    </source>
</evidence>
<keyword evidence="6" id="KW-0808">Transferase</keyword>
<keyword evidence="7 15" id="KW-0812">Transmembrane</keyword>
<evidence type="ECO:0000256" key="13">
    <source>
        <dbReference type="ARBA" id="ARBA00023136"/>
    </source>
</evidence>
<dbReference type="InterPro" id="IPR036890">
    <property type="entry name" value="HATPase_C_sf"/>
</dbReference>
<keyword evidence="9" id="KW-0418">Kinase</keyword>
<reference evidence="18 19" key="2">
    <citation type="submission" date="2024-02" db="EMBL/GenBank/DDBJ databases">
        <title>The Genome Sequence of Enterococcus sp. DIV0159.</title>
        <authorList>
            <person name="Earl A."/>
            <person name="Manson A."/>
            <person name="Gilmore M."/>
            <person name="Sanders J."/>
            <person name="Shea T."/>
            <person name="Howe W."/>
            <person name="Livny J."/>
            <person name="Cuomo C."/>
            <person name="Neafsey D."/>
            <person name="Birren B."/>
        </authorList>
    </citation>
    <scope>NUCLEOTIDE SEQUENCE [LARGE SCALE GENOMIC DNA]</scope>
    <source>
        <strain evidence="18 19">665A</strain>
    </source>
</reference>
<keyword evidence="8" id="KW-0547">Nucleotide-binding</keyword>
<gene>
    <name evidence="18" type="ORF">JZO67_002633</name>
</gene>
<dbReference type="InterPro" id="IPR005467">
    <property type="entry name" value="His_kinase_dom"/>
</dbReference>
<dbReference type="SUPFAM" id="SSF47384">
    <property type="entry name" value="Homodimeric domain of signal transducing histidine kinase"/>
    <property type="match status" value="1"/>
</dbReference>
<feature type="domain" description="HAMP" evidence="17">
    <location>
        <begin position="114"/>
        <end position="166"/>
    </location>
</feature>
<evidence type="ECO:0000256" key="1">
    <source>
        <dbReference type="ARBA" id="ARBA00000085"/>
    </source>
</evidence>
<keyword evidence="19" id="KW-1185">Reference proteome</keyword>
<dbReference type="InterPro" id="IPR050398">
    <property type="entry name" value="HssS/ArlS-like"/>
</dbReference>
<feature type="transmembrane region" description="Helical" evidence="15">
    <location>
        <begin position="90"/>
        <end position="112"/>
    </location>
</feature>
<evidence type="ECO:0000256" key="3">
    <source>
        <dbReference type="ARBA" id="ARBA00012438"/>
    </source>
</evidence>
<proteinExistence type="predicted"/>
<dbReference type="Proteomes" id="UP000664357">
    <property type="component" value="Unassembled WGS sequence"/>
</dbReference>
<dbReference type="SUPFAM" id="SSF158472">
    <property type="entry name" value="HAMP domain-like"/>
    <property type="match status" value="1"/>
</dbReference>
<dbReference type="SMART" id="SM00388">
    <property type="entry name" value="HisKA"/>
    <property type="match status" value="1"/>
</dbReference>
<keyword evidence="10" id="KW-0067">ATP-binding</keyword>
<keyword evidence="14" id="KW-0175">Coiled coil</keyword>
<keyword evidence="11 15" id="KW-1133">Transmembrane helix</keyword>
<evidence type="ECO:0000256" key="8">
    <source>
        <dbReference type="ARBA" id="ARBA00022741"/>
    </source>
</evidence>
<dbReference type="EMBL" id="JAFREL020000002">
    <property type="protein sequence ID" value="MEO1770680.1"/>
    <property type="molecule type" value="Genomic_DNA"/>
</dbReference>
<evidence type="ECO:0000256" key="10">
    <source>
        <dbReference type="ARBA" id="ARBA00022840"/>
    </source>
</evidence>
<dbReference type="PROSITE" id="PS50885">
    <property type="entry name" value="HAMP"/>
    <property type="match status" value="1"/>
</dbReference>
<feature type="coiled-coil region" evidence="14">
    <location>
        <begin position="147"/>
        <end position="174"/>
    </location>
</feature>
<evidence type="ECO:0000313" key="18">
    <source>
        <dbReference type="EMBL" id="MEO1770680.1"/>
    </source>
</evidence>
<dbReference type="Pfam" id="PF00512">
    <property type="entry name" value="HisKA"/>
    <property type="match status" value="1"/>
</dbReference>
<comment type="caution">
    <text evidence="18">The sequence shown here is derived from an EMBL/GenBank/DDBJ whole genome shotgun (WGS) entry which is preliminary data.</text>
</comment>
<evidence type="ECO:0000256" key="6">
    <source>
        <dbReference type="ARBA" id="ARBA00022679"/>
    </source>
</evidence>
<evidence type="ECO:0000256" key="5">
    <source>
        <dbReference type="ARBA" id="ARBA00022553"/>
    </source>
</evidence>
<organism evidence="18 19">
    <name type="scientific">Candidatus Enterococcus ferrettii</name>
    <dbReference type="NCBI Taxonomy" id="2815324"/>
    <lineage>
        <taxon>Bacteria</taxon>
        <taxon>Bacillati</taxon>
        <taxon>Bacillota</taxon>
        <taxon>Bacilli</taxon>
        <taxon>Lactobacillales</taxon>
        <taxon>Enterococcaceae</taxon>
        <taxon>Enterococcus</taxon>
    </lineage>
</organism>
<dbReference type="SUPFAM" id="SSF55874">
    <property type="entry name" value="ATPase domain of HSP90 chaperone/DNA topoisomerase II/histidine kinase"/>
    <property type="match status" value="1"/>
</dbReference>
<evidence type="ECO:0000256" key="12">
    <source>
        <dbReference type="ARBA" id="ARBA00023012"/>
    </source>
</evidence>
<dbReference type="CDD" id="cd06225">
    <property type="entry name" value="HAMP"/>
    <property type="match status" value="1"/>
</dbReference>